<dbReference type="InterPro" id="IPR050330">
    <property type="entry name" value="Bact_OuterMem_StrucFunc"/>
</dbReference>
<dbReference type="PROSITE" id="PS51123">
    <property type="entry name" value="OMPA_2"/>
    <property type="match status" value="1"/>
</dbReference>
<dbReference type="Gene3D" id="3.30.1330.60">
    <property type="entry name" value="OmpA-like domain"/>
    <property type="match status" value="1"/>
</dbReference>
<reference evidence="8" key="1">
    <citation type="submission" date="2017-04" db="EMBL/GenBank/DDBJ databases">
        <authorList>
            <person name="Varghese N."/>
            <person name="Submissions S."/>
        </authorList>
    </citation>
    <scope>NUCLEOTIDE SEQUENCE [LARGE SCALE GENOMIC DNA]</scope>
    <source>
        <strain evidence="8">RKEM611</strain>
    </source>
</reference>
<dbReference type="Pfam" id="PF00691">
    <property type="entry name" value="OmpA"/>
    <property type="match status" value="1"/>
</dbReference>
<evidence type="ECO:0000256" key="2">
    <source>
        <dbReference type="ARBA" id="ARBA00023136"/>
    </source>
</evidence>
<dbReference type="PRINTS" id="PR01021">
    <property type="entry name" value="OMPADOMAIN"/>
</dbReference>
<evidence type="ECO:0000313" key="8">
    <source>
        <dbReference type="Proteomes" id="UP000192907"/>
    </source>
</evidence>
<dbReference type="PANTHER" id="PTHR30329:SF21">
    <property type="entry name" value="LIPOPROTEIN YIAD-RELATED"/>
    <property type="match status" value="1"/>
</dbReference>
<dbReference type="GO" id="GO:0009279">
    <property type="term" value="C:cell outer membrane"/>
    <property type="evidence" value="ECO:0007669"/>
    <property type="project" value="UniProtKB-SubCell"/>
</dbReference>
<organism evidence="7 8">
    <name type="scientific">Pseudobacteriovorax antillogorgiicola</name>
    <dbReference type="NCBI Taxonomy" id="1513793"/>
    <lineage>
        <taxon>Bacteria</taxon>
        <taxon>Pseudomonadati</taxon>
        <taxon>Bdellovibrionota</taxon>
        <taxon>Oligoflexia</taxon>
        <taxon>Oligoflexales</taxon>
        <taxon>Pseudobacteriovoracaceae</taxon>
        <taxon>Pseudobacteriovorax</taxon>
    </lineage>
</organism>
<comment type="subcellular location">
    <subcellularLocation>
        <location evidence="1">Cell outer membrane</location>
    </subcellularLocation>
</comment>
<evidence type="ECO:0000256" key="5">
    <source>
        <dbReference type="SAM" id="SignalP"/>
    </source>
</evidence>
<feature type="domain" description="OmpA-like" evidence="6">
    <location>
        <begin position="55"/>
        <end position="170"/>
    </location>
</feature>
<keyword evidence="8" id="KW-1185">Reference proteome</keyword>
<sequence>MRICLLAFALLQGCFLVHGEAQIEPLPMVNEESEFDDQAALLDESEVPEYGIESRYQPYNPSNLYIQFEVNSASVSDKSKQVLDRIIRGMMVDPLARIIVRTHADPTGSFLYNRALSRKRALAVKRYFVKASIDASRLHLEWLGEAEYYAKVKGKKRAPRRAEFFLHYDMQTYGRRN</sequence>
<feature type="signal peptide" evidence="5">
    <location>
        <begin position="1"/>
        <end position="19"/>
    </location>
</feature>
<dbReference type="InterPro" id="IPR036737">
    <property type="entry name" value="OmpA-like_sf"/>
</dbReference>
<dbReference type="Proteomes" id="UP000192907">
    <property type="component" value="Unassembled WGS sequence"/>
</dbReference>
<keyword evidence="2 4" id="KW-0472">Membrane</keyword>
<accession>A0A1Y6CJR4</accession>
<dbReference type="InterPro" id="IPR006665">
    <property type="entry name" value="OmpA-like"/>
</dbReference>
<dbReference type="PANTHER" id="PTHR30329">
    <property type="entry name" value="STATOR ELEMENT OF FLAGELLAR MOTOR COMPLEX"/>
    <property type="match status" value="1"/>
</dbReference>
<dbReference type="RefSeq" id="WP_159455559.1">
    <property type="nucleotide sequence ID" value="NZ_FWZT01000020.1"/>
</dbReference>
<dbReference type="STRING" id="1513793.SAMN06296036_1206"/>
<evidence type="ECO:0000256" key="3">
    <source>
        <dbReference type="ARBA" id="ARBA00023237"/>
    </source>
</evidence>
<evidence type="ECO:0000256" key="1">
    <source>
        <dbReference type="ARBA" id="ARBA00004442"/>
    </source>
</evidence>
<keyword evidence="5" id="KW-0732">Signal</keyword>
<evidence type="ECO:0000313" key="7">
    <source>
        <dbReference type="EMBL" id="SMF59482.1"/>
    </source>
</evidence>
<dbReference type="AlphaFoldDB" id="A0A1Y6CJR4"/>
<feature type="chain" id="PRO_5012034542" evidence="5">
    <location>
        <begin position="20"/>
        <end position="177"/>
    </location>
</feature>
<dbReference type="InterPro" id="IPR006664">
    <property type="entry name" value="OMP_bac"/>
</dbReference>
<proteinExistence type="predicted"/>
<dbReference type="CDD" id="cd07185">
    <property type="entry name" value="OmpA_C-like"/>
    <property type="match status" value="1"/>
</dbReference>
<evidence type="ECO:0000259" key="6">
    <source>
        <dbReference type="PROSITE" id="PS51123"/>
    </source>
</evidence>
<dbReference type="SUPFAM" id="SSF103088">
    <property type="entry name" value="OmpA-like"/>
    <property type="match status" value="1"/>
</dbReference>
<evidence type="ECO:0000256" key="4">
    <source>
        <dbReference type="PROSITE-ProRule" id="PRU00473"/>
    </source>
</evidence>
<gene>
    <name evidence="7" type="ORF">SAMN06296036_1206</name>
</gene>
<protein>
    <submittedName>
        <fullName evidence="7">Outer membrane protein OmpA</fullName>
    </submittedName>
</protein>
<dbReference type="EMBL" id="FWZT01000020">
    <property type="protein sequence ID" value="SMF59482.1"/>
    <property type="molecule type" value="Genomic_DNA"/>
</dbReference>
<name>A0A1Y6CJR4_9BACT</name>
<keyword evidence="3" id="KW-0998">Cell outer membrane</keyword>